<dbReference type="InterPro" id="IPR011664">
    <property type="entry name" value="Abi_system_AbiD/AbiF-like"/>
</dbReference>
<accession>A0A9D1RL81</accession>
<evidence type="ECO:0000313" key="2">
    <source>
        <dbReference type="Proteomes" id="UP000824190"/>
    </source>
</evidence>
<reference evidence="1" key="2">
    <citation type="submission" date="2021-04" db="EMBL/GenBank/DDBJ databases">
        <authorList>
            <person name="Gilroy R."/>
        </authorList>
    </citation>
    <scope>NUCLEOTIDE SEQUENCE</scope>
    <source>
        <strain evidence="1">CHK32-1732</strain>
    </source>
</reference>
<organism evidence="1 2">
    <name type="scientific">Candidatus Corynebacterium avicola</name>
    <dbReference type="NCBI Taxonomy" id="2838527"/>
    <lineage>
        <taxon>Bacteria</taxon>
        <taxon>Bacillati</taxon>
        <taxon>Actinomycetota</taxon>
        <taxon>Actinomycetes</taxon>
        <taxon>Mycobacteriales</taxon>
        <taxon>Corynebacteriaceae</taxon>
        <taxon>Corynebacterium</taxon>
    </lineage>
</organism>
<sequence length="323" mass="36503">MNAPGIAASSPYDQPWLSLDEQVDHLAARGLEFDSREDVTAALTRIGYFRLTGYLRPFLRQRPGTPEDDTYAPGTTLEYILRLVDADRRLRQIILDGVDRIEVSLRMRLGHTLGEVDPFAHLNVSTFDPTFVRRYKYARWLAGASENHQRSGEQFVRHYAEKYDGDLPIWALVELLGLGQLSTMYDGLRDDLATPIANDLGVPDRDLLRSWLAAINDIRNAAAHHVRLFNRYLVIAPMRPRNGSVPVLAHLAEHPGAEGHPSGGFRIYNVAAVIAYLTQRIDPQSTWTADMSGFVASFPRHRLLGVDSMGFFDGWMFEEIWRG</sequence>
<proteinExistence type="predicted"/>
<dbReference type="Proteomes" id="UP000824190">
    <property type="component" value="Unassembled WGS sequence"/>
</dbReference>
<name>A0A9D1RL81_9CORY</name>
<reference evidence="1" key="1">
    <citation type="journal article" date="2021" name="PeerJ">
        <title>Extensive microbial diversity within the chicken gut microbiome revealed by metagenomics and culture.</title>
        <authorList>
            <person name="Gilroy R."/>
            <person name="Ravi A."/>
            <person name="Getino M."/>
            <person name="Pursley I."/>
            <person name="Horton D.L."/>
            <person name="Alikhan N.F."/>
            <person name="Baker D."/>
            <person name="Gharbi K."/>
            <person name="Hall N."/>
            <person name="Watson M."/>
            <person name="Adriaenssens E.M."/>
            <person name="Foster-Nyarko E."/>
            <person name="Jarju S."/>
            <person name="Secka A."/>
            <person name="Antonio M."/>
            <person name="Oren A."/>
            <person name="Chaudhuri R.R."/>
            <person name="La Ragione R."/>
            <person name="Hildebrand F."/>
            <person name="Pallen M.J."/>
        </authorList>
    </citation>
    <scope>NUCLEOTIDE SEQUENCE</scope>
    <source>
        <strain evidence="1">CHK32-1732</strain>
    </source>
</reference>
<dbReference type="Pfam" id="PF07751">
    <property type="entry name" value="Abi_2"/>
    <property type="match status" value="1"/>
</dbReference>
<protein>
    <submittedName>
        <fullName evidence="1">Abi family protein</fullName>
    </submittedName>
</protein>
<gene>
    <name evidence="1" type="ORF">H9870_00570</name>
</gene>
<dbReference type="EMBL" id="DXGC01000007">
    <property type="protein sequence ID" value="HIW90153.1"/>
    <property type="molecule type" value="Genomic_DNA"/>
</dbReference>
<comment type="caution">
    <text evidence="1">The sequence shown here is derived from an EMBL/GenBank/DDBJ whole genome shotgun (WGS) entry which is preliminary data.</text>
</comment>
<evidence type="ECO:0000313" key="1">
    <source>
        <dbReference type="EMBL" id="HIW90153.1"/>
    </source>
</evidence>
<dbReference type="AlphaFoldDB" id="A0A9D1RL81"/>